<feature type="transmembrane region" description="Helical" evidence="7">
    <location>
        <begin position="358"/>
        <end position="381"/>
    </location>
</feature>
<feature type="domain" description="Peptidase M50" evidence="8">
    <location>
        <begin position="198"/>
        <end position="313"/>
    </location>
</feature>
<feature type="transmembrane region" description="Helical" evidence="7">
    <location>
        <begin position="257"/>
        <end position="277"/>
    </location>
</feature>
<evidence type="ECO:0000256" key="5">
    <source>
        <dbReference type="ARBA" id="ARBA00022989"/>
    </source>
</evidence>
<evidence type="ECO:0000259" key="8">
    <source>
        <dbReference type="Pfam" id="PF02163"/>
    </source>
</evidence>
<dbReference type="Pfam" id="PF02163">
    <property type="entry name" value="Peptidase_M50"/>
    <property type="match status" value="1"/>
</dbReference>
<proteinExistence type="inferred from homology"/>
<evidence type="ECO:0000256" key="3">
    <source>
        <dbReference type="ARBA" id="ARBA00007931"/>
    </source>
</evidence>
<protein>
    <recommendedName>
        <fullName evidence="8">Peptidase M50 domain-containing protein</fullName>
    </recommendedName>
</protein>
<comment type="subcellular location">
    <subcellularLocation>
        <location evidence="2">Endomembrane system</location>
        <topology evidence="2">Multi-pass membrane protein</topology>
    </subcellularLocation>
</comment>
<feature type="transmembrane region" description="Helical" evidence="7">
    <location>
        <begin position="387"/>
        <end position="407"/>
    </location>
</feature>
<sequence length="716" mass="80312">MARSTFSESWYQVAPLRVGLLPTVQVHKQTYRHQIWYVLQDSCSEKYYRLRPEAWAFVGQLTPRRTVEEIWSKFCEDHPETAPGQEEVVALLAQLHQMNLLFFRSQGGSEGIFERYQKGRRKEKLSYLMAFLYFRIPIWNPDEVLKANIGWLRRFFTQPAFVIWLIVVVLGARAVLQNTDRLRSATQGLLAADNLIWLFVALFFLKLLHELGHAIVCRRYGASVHTIGIMLIALMPLPYTDASASWSLRSPWQRSMVAAAGMYVELFIAALAALIWAQTAPGLVNALAFNVMIIGSVSSLAFNGNPLLKFDAYYILSDLTGLPNLYQKSSQQWLYLLKRYYLRVSRAISPAEDRYARVWYLSYAVGSIAYRLMVMVVITLYMADISLVLGVLMVMAMGYIWLVGPAVKGVKYLARNGELQHGRPRAVALALVALGLVITLLAAWPMPQGLRAPGVVEATERTTLFAAAGGQLEQVSVDDGQPVVAGQVLLELSNETLTLERELTGQQIIEVRWLLRRAVNQSSGDLEALEEREAWLLQRLDEIDERLTALQVRAPHDGIWIRSIGPDQLQTQITRGQRLGTVLAPEQKVFVGVVSQERASSLFDGQLAGGEIRIHANPGQRINPQALRFLPFERRELPSPALGIPGGGRFAAQPDEQGRMMAQEPFFELRAPLDAVASARLEDGVLGTIRVALEPAPPLQQGWTALQQLLKARYQL</sequence>
<dbReference type="GO" id="GO:0005737">
    <property type="term" value="C:cytoplasm"/>
    <property type="evidence" value="ECO:0007669"/>
    <property type="project" value="TreeGrafter"/>
</dbReference>
<evidence type="ECO:0000313" key="10">
    <source>
        <dbReference type="Proteomes" id="UP000433788"/>
    </source>
</evidence>
<feature type="transmembrane region" description="Helical" evidence="7">
    <location>
        <begin position="160"/>
        <end position="176"/>
    </location>
</feature>
<dbReference type="GO" id="GO:0012505">
    <property type="term" value="C:endomembrane system"/>
    <property type="evidence" value="ECO:0007669"/>
    <property type="project" value="UniProtKB-SubCell"/>
</dbReference>
<feature type="transmembrane region" description="Helical" evidence="7">
    <location>
        <begin position="188"/>
        <end position="208"/>
    </location>
</feature>
<dbReference type="RefSeq" id="WP_153720163.1">
    <property type="nucleotide sequence ID" value="NZ_WJPP01000006.1"/>
</dbReference>
<feature type="transmembrane region" description="Helical" evidence="7">
    <location>
        <begin position="125"/>
        <end position="140"/>
    </location>
</feature>
<keyword evidence="4 7" id="KW-0812">Transmembrane</keyword>
<dbReference type="GO" id="GO:0016020">
    <property type="term" value="C:membrane"/>
    <property type="evidence" value="ECO:0007669"/>
    <property type="project" value="InterPro"/>
</dbReference>
<comment type="similarity">
    <text evidence="3">Belongs to the peptidase M50B family.</text>
</comment>
<dbReference type="GO" id="GO:0004222">
    <property type="term" value="F:metalloendopeptidase activity"/>
    <property type="evidence" value="ECO:0007669"/>
    <property type="project" value="InterPro"/>
</dbReference>
<accession>A0A6N7QSZ4</accession>
<comment type="cofactor">
    <cofactor evidence="1">
        <name>Zn(2+)</name>
        <dbReference type="ChEBI" id="CHEBI:29105"/>
    </cofactor>
</comment>
<dbReference type="CDD" id="cd05709">
    <property type="entry name" value="S2P-M50"/>
    <property type="match status" value="1"/>
</dbReference>
<keyword evidence="10" id="KW-1185">Reference proteome</keyword>
<dbReference type="InterPro" id="IPR041881">
    <property type="entry name" value="PqqD_sf"/>
</dbReference>
<reference evidence="9 10" key="1">
    <citation type="submission" date="2019-11" db="EMBL/GenBank/DDBJ databases">
        <authorList>
            <person name="Zhang X.Y."/>
        </authorList>
    </citation>
    <scope>NUCLEOTIDE SEQUENCE [LARGE SCALE GENOMIC DNA]</scope>
    <source>
        <strain evidence="9 10">C176</strain>
    </source>
</reference>
<dbReference type="SUPFAM" id="SSF111369">
    <property type="entry name" value="HlyD-like secretion proteins"/>
    <property type="match status" value="1"/>
</dbReference>
<evidence type="ECO:0000256" key="1">
    <source>
        <dbReference type="ARBA" id="ARBA00001947"/>
    </source>
</evidence>
<keyword evidence="5 7" id="KW-1133">Transmembrane helix</keyword>
<organism evidence="9 10">
    <name type="scientific">Spiribacter salilacus</name>
    <dbReference type="NCBI Taxonomy" id="2664894"/>
    <lineage>
        <taxon>Bacteria</taxon>
        <taxon>Pseudomonadati</taxon>
        <taxon>Pseudomonadota</taxon>
        <taxon>Gammaproteobacteria</taxon>
        <taxon>Chromatiales</taxon>
        <taxon>Ectothiorhodospiraceae</taxon>
        <taxon>Spiribacter</taxon>
    </lineage>
</organism>
<comment type="caution">
    <text evidence="9">The sequence shown here is derived from an EMBL/GenBank/DDBJ whole genome shotgun (WGS) entry which is preliminary data.</text>
</comment>
<evidence type="ECO:0000256" key="4">
    <source>
        <dbReference type="ARBA" id="ARBA00022692"/>
    </source>
</evidence>
<evidence type="ECO:0000256" key="2">
    <source>
        <dbReference type="ARBA" id="ARBA00004127"/>
    </source>
</evidence>
<dbReference type="Proteomes" id="UP000433788">
    <property type="component" value="Unassembled WGS sequence"/>
</dbReference>
<feature type="transmembrane region" description="Helical" evidence="7">
    <location>
        <begin position="427"/>
        <end position="446"/>
    </location>
</feature>
<keyword evidence="6 7" id="KW-0472">Membrane</keyword>
<dbReference type="PANTHER" id="PTHR13325">
    <property type="entry name" value="PROTEASE M50 MEMBRANE-BOUND TRANSCRIPTION FACTOR SITE 2 PROTEASE"/>
    <property type="match status" value="1"/>
</dbReference>
<name>A0A6N7QSZ4_9GAMM</name>
<feature type="transmembrane region" description="Helical" evidence="7">
    <location>
        <begin position="220"/>
        <end position="237"/>
    </location>
</feature>
<dbReference type="GO" id="GO:0031293">
    <property type="term" value="P:membrane protein intracellular domain proteolysis"/>
    <property type="evidence" value="ECO:0007669"/>
    <property type="project" value="TreeGrafter"/>
</dbReference>
<dbReference type="Gene3D" id="1.10.10.1150">
    <property type="entry name" value="Coenzyme PQQ synthesis protein D (PqqD)"/>
    <property type="match status" value="1"/>
</dbReference>
<gene>
    <name evidence="9" type="ORF">GH984_10420</name>
</gene>
<dbReference type="InterPro" id="IPR001193">
    <property type="entry name" value="MBTPS2"/>
</dbReference>
<dbReference type="PANTHER" id="PTHR13325:SF3">
    <property type="entry name" value="MEMBRANE-BOUND TRANSCRIPTION FACTOR SITE-2 PROTEASE"/>
    <property type="match status" value="1"/>
</dbReference>
<evidence type="ECO:0000256" key="6">
    <source>
        <dbReference type="ARBA" id="ARBA00023136"/>
    </source>
</evidence>
<dbReference type="InterPro" id="IPR008915">
    <property type="entry name" value="Peptidase_M50"/>
</dbReference>
<feature type="transmembrane region" description="Helical" evidence="7">
    <location>
        <begin position="283"/>
        <end position="302"/>
    </location>
</feature>
<evidence type="ECO:0000313" key="9">
    <source>
        <dbReference type="EMBL" id="MRH79112.1"/>
    </source>
</evidence>
<dbReference type="AlphaFoldDB" id="A0A6N7QSZ4"/>
<evidence type="ECO:0000256" key="7">
    <source>
        <dbReference type="SAM" id="Phobius"/>
    </source>
</evidence>
<dbReference type="EMBL" id="WJPP01000006">
    <property type="protein sequence ID" value="MRH79112.1"/>
    <property type="molecule type" value="Genomic_DNA"/>
</dbReference>